<dbReference type="InterPro" id="IPR033392">
    <property type="entry name" value="Sox7/17/18_central"/>
</dbReference>
<dbReference type="GeneID" id="110978645"/>
<keyword evidence="8" id="KW-1185">Reference proteome</keyword>
<dbReference type="Pfam" id="PF12067">
    <property type="entry name" value="Sox17_18_mid"/>
    <property type="match status" value="1"/>
</dbReference>
<evidence type="ECO:0000313" key="9">
    <source>
        <dbReference type="RefSeq" id="XP_022089486.1"/>
    </source>
</evidence>
<dbReference type="PANTHER" id="PTHR10270:SF317">
    <property type="entry name" value="TRANSCRIPTION FACTOR SOX-15-RELATED"/>
    <property type="match status" value="1"/>
</dbReference>
<accession>A0A8B7YCU3</accession>
<dbReference type="GO" id="GO:0030154">
    <property type="term" value="P:cell differentiation"/>
    <property type="evidence" value="ECO:0007669"/>
    <property type="project" value="TreeGrafter"/>
</dbReference>
<feature type="compositionally biased region" description="Polar residues" evidence="6">
    <location>
        <begin position="186"/>
        <end position="220"/>
    </location>
</feature>
<feature type="compositionally biased region" description="Low complexity" evidence="6">
    <location>
        <begin position="154"/>
        <end position="185"/>
    </location>
</feature>
<gene>
    <name evidence="9" type="primary">LOC110978645</name>
</gene>
<evidence type="ECO:0000256" key="5">
    <source>
        <dbReference type="PROSITE-ProRule" id="PRU00267"/>
    </source>
</evidence>
<sequence length="496" mass="54083">MRTVSEMLQQDLNLNRNNLMLRGGLSTVTLLSEPGNAALLQQAGCKWLEEMKEKNAGDGASGGRGKRETRIRRPMNAFMVWAKDERKRLADQNPDLHNADLSKMLGKSWRSLSLMEKRPFIDEAERLRVKHMADHPDYKYRPRRRKGPKRTMKRNTGTAPPAGGSTGSSAAASSPSTPLSAPATPVSMSASSPDHMGTSSLQTPDVTPRTSPTPMDNANGTAPDLKFKHAPLGTIDLNFTAASYTEPLAAMGLPTPEMSPLEMMEESVFTFPSSGLEAPSHMQPYATSAQSPPTPMVEPEGVNNAGCYQFNPIKPQGGPQEGVDGTACDLLPIKTEQIVPQGMDNMNMSASATLSSLRALVNAPPQNQNSAVTSLISQALSQAQQDQLQQMQQQEELQQIGSMTNPQARLQPTEGFSQPQCPISADDLNGNGLTPEQMTTLTKLMQLSDAELFYELNRDDLPRDDLSMDMYLDPLPPQNAYTDNNFSTDMLTNSFI</sequence>
<feature type="DNA-binding region" description="HMG box" evidence="5">
    <location>
        <begin position="71"/>
        <end position="139"/>
    </location>
</feature>
<dbReference type="PROSITE" id="PS50118">
    <property type="entry name" value="HMG_BOX_2"/>
    <property type="match status" value="1"/>
</dbReference>
<dbReference type="SMART" id="SM00398">
    <property type="entry name" value="HMG"/>
    <property type="match status" value="1"/>
</dbReference>
<proteinExistence type="predicted"/>
<keyword evidence="2 5" id="KW-0238">DNA-binding</keyword>
<evidence type="ECO:0000256" key="1">
    <source>
        <dbReference type="ARBA" id="ARBA00023015"/>
    </source>
</evidence>
<dbReference type="InterPro" id="IPR036910">
    <property type="entry name" value="HMG_box_dom_sf"/>
</dbReference>
<feature type="region of interest" description="Disordered" evidence="6">
    <location>
        <begin position="133"/>
        <end position="224"/>
    </location>
</feature>
<name>A0A8B7YCU3_ACAPL</name>
<dbReference type="GO" id="GO:0005634">
    <property type="term" value="C:nucleus"/>
    <property type="evidence" value="ECO:0007669"/>
    <property type="project" value="UniProtKB-UniRule"/>
</dbReference>
<dbReference type="Pfam" id="PF00505">
    <property type="entry name" value="HMG_box"/>
    <property type="match status" value="1"/>
</dbReference>
<dbReference type="InterPro" id="IPR050140">
    <property type="entry name" value="SRY-related_HMG-box_TF-like"/>
</dbReference>
<organism evidence="8 9">
    <name type="scientific">Acanthaster planci</name>
    <name type="common">Crown-of-thorns starfish</name>
    <dbReference type="NCBI Taxonomy" id="133434"/>
    <lineage>
        <taxon>Eukaryota</taxon>
        <taxon>Metazoa</taxon>
        <taxon>Echinodermata</taxon>
        <taxon>Eleutherozoa</taxon>
        <taxon>Asterozoa</taxon>
        <taxon>Asteroidea</taxon>
        <taxon>Valvatacea</taxon>
        <taxon>Valvatida</taxon>
        <taxon>Acanthasteridae</taxon>
        <taxon>Acanthaster</taxon>
    </lineage>
</organism>
<feature type="compositionally biased region" description="Basic residues" evidence="6">
    <location>
        <begin position="141"/>
        <end position="153"/>
    </location>
</feature>
<reference evidence="9" key="1">
    <citation type="submission" date="2025-08" db="UniProtKB">
        <authorList>
            <consortium name="RefSeq"/>
        </authorList>
    </citation>
    <scope>IDENTIFICATION</scope>
</reference>
<dbReference type="InterPro" id="IPR009071">
    <property type="entry name" value="HMG_box_dom"/>
</dbReference>
<dbReference type="FunFam" id="1.10.30.10:FF:000008">
    <property type="entry name" value="transcription factor SOX-7"/>
    <property type="match status" value="1"/>
</dbReference>
<keyword evidence="1" id="KW-0805">Transcription regulation</keyword>
<dbReference type="AlphaFoldDB" id="A0A8B7YCU3"/>
<keyword evidence="3" id="KW-0804">Transcription</keyword>
<dbReference type="KEGG" id="aplc:110978645"/>
<feature type="domain" description="HMG box" evidence="7">
    <location>
        <begin position="71"/>
        <end position="139"/>
    </location>
</feature>
<dbReference type="Proteomes" id="UP000694845">
    <property type="component" value="Unplaced"/>
</dbReference>
<evidence type="ECO:0000256" key="6">
    <source>
        <dbReference type="SAM" id="MobiDB-lite"/>
    </source>
</evidence>
<dbReference type="OrthoDB" id="10070820at2759"/>
<evidence type="ECO:0000256" key="4">
    <source>
        <dbReference type="ARBA" id="ARBA00023242"/>
    </source>
</evidence>
<evidence type="ECO:0000259" key="7">
    <source>
        <dbReference type="PROSITE" id="PS50118"/>
    </source>
</evidence>
<dbReference type="CDD" id="cd22032">
    <property type="entry name" value="HMG-box_SoxF"/>
    <property type="match status" value="1"/>
</dbReference>
<dbReference type="RefSeq" id="XP_022089486.1">
    <property type="nucleotide sequence ID" value="XM_022233794.1"/>
</dbReference>
<dbReference type="GO" id="GO:0001228">
    <property type="term" value="F:DNA-binding transcription activator activity, RNA polymerase II-specific"/>
    <property type="evidence" value="ECO:0007669"/>
    <property type="project" value="TreeGrafter"/>
</dbReference>
<evidence type="ECO:0000256" key="2">
    <source>
        <dbReference type="ARBA" id="ARBA00023125"/>
    </source>
</evidence>
<dbReference type="OMA" id="DIPHNCE"/>
<evidence type="ECO:0000256" key="3">
    <source>
        <dbReference type="ARBA" id="ARBA00023163"/>
    </source>
</evidence>
<dbReference type="PANTHER" id="PTHR10270">
    <property type="entry name" value="SOX TRANSCRIPTION FACTOR"/>
    <property type="match status" value="1"/>
</dbReference>
<keyword evidence="4 5" id="KW-0539">Nucleus</keyword>
<dbReference type="GO" id="GO:0000978">
    <property type="term" value="F:RNA polymerase II cis-regulatory region sequence-specific DNA binding"/>
    <property type="evidence" value="ECO:0007669"/>
    <property type="project" value="TreeGrafter"/>
</dbReference>
<dbReference type="SUPFAM" id="SSF47095">
    <property type="entry name" value="HMG-box"/>
    <property type="match status" value="1"/>
</dbReference>
<dbReference type="Gene3D" id="1.10.30.10">
    <property type="entry name" value="High mobility group box domain"/>
    <property type="match status" value="1"/>
</dbReference>
<protein>
    <submittedName>
        <fullName evidence="9">Transcription factor SOX-8-like</fullName>
    </submittedName>
</protein>
<evidence type="ECO:0000313" key="8">
    <source>
        <dbReference type="Proteomes" id="UP000694845"/>
    </source>
</evidence>